<reference evidence="2 3" key="1">
    <citation type="journal article" date="2023" name="Plant">
        <title>Draft Genome Sequence Resource of CBPPT1, a 'Candidatus Phytoplasma trifolii'-Related Strain Associated with Potato Purple Top Disease in the Columbia Basin, U.S.A.</title>
        <authorList>
            <person name="Wei W."/>
            <person name="Shao J."/>
            <person name="Bottner-Parker K.D."/>
            <person name="Zhao Y."/>
        </authorList>
    </citation>
    <scope>NUCLEOTIDE SEQUENCE [LARGE SCALE GENOMIC DNA]</scope>
    <source>
        <strain evidence="2 3">CBPPT1</strain>
    </source>
</reference>
<dbReference type="Pfam" id="PF01695">
    <property type="entry name" value="IstB_IS21"/>
    <property type="match status" value="1"/>
</dbReference>
<comment type="caution">
    <text evidence="2">The sequence shown here is derived from an EMBL/GenBank/DDBJ whole genome shotgun (WGS) entry which is preliminary data.</text>
</comment>
<evidence type="ECO:0000313" key="2">
    <source>
        <dbReference type="EMBL" id="MDC9031885.1"/>
    </source>
</evidence>
<dbReference type="CDD" id="cd00009">
    <property type="entry name" value="AAA"/>
    <property type="match status" value="1"/>
</dbReference>
<sequence>MCLSKKLDFNKIKHYVQQHEETKNLKIKDEDIITVYNYLKNKNKKNSFGYQMVLKTKPYVSVIYKETTESKKINLENNLYQKNILFNQNLNFDNIELKNFQTNNSISKKEVLKKIKNIIKNFSQMNKSLYLYGKFGTGKTFILKSLAKSLIQKNIPVLFIFMPDLTRQFKNTWNNNDILENKLNYLKNSPCLILDDLGSENMNIFFRDDIFLPLLYYRYEHKLPIFFSSNFNEKQLLEYFDSYKDLNHDIKAFKIIRIIKQLADFYNFDI</sequence>
<keyword evidence="2" id="KW-0067">ATP-binding</keyword>
<dbReference type="Gene3D" id="3.40.50.300">
    <property type="entry name" value="P-loop containing nucleotide triphosphate hydrolases"/>
    <property type="match status" value="1"/>
</dbReference>
<evidence type="ECO:0000259" key="1">
    <source>
        <dbReference type="Pfam" id="PF01695"/>
    </source>
</evidence>
<feature type="domain" description="IstB-like ATP-binding" evidence="1">
    <location>
        <begin position="28"/>
        <end position="226"/>
    </location>
</feature>
<keyword evidence="3" id="KW-1185">Reference proteome</keyword>
<dbReference type="GO" id="GO:0005524">
    <property type="term" value="F:ATP binding"/>
    <property type="evidence" value="ECO:0007669"/>
    <property type="project" value="UniProtKB-KW"/>
</dbReference>
<gene>
    <name evidence="2" type="ORF">M8044_000104</name>
</gene>
<name>A0ABT5L882_9MOLU</name>
<dbReference type="Proteomes" id="UP001221763">
    <property type="component" value="Unassembled WGS sequence"/>
</dbReference>
<dbReference type="PANTHER" id="PTHR30050">
    <property type="entry name" value="CHROMOSOMAL REPLICATION INITIATOR PROTEIN DNAA"/>
    <property type="match status" value="1"/>
</dbReference>
<dbReference type="RefSeq" id="WP_273585116.1">
    <property type="nucleotide sequence ID" value="NZ_JANHJP010000002.1"/>
</dbReference>
<protein>
    <submittedName>
        <fullName evidence="2">ATP-binding protein</fullName>
    </submittedName>
</protein>
<accession>A0ABT5L882</accession>
<keyword evidence="2" id="KW-0547">Nucleotide-binding</keyword>
<evidence type="ECO:0000313" key="3">
    <source>
        <dbReference type="Proteomes" id="UP001221763"/>
    </source>
</evidence>
<organism evidence="2 3">
    <name type="scientific">Columbia Basin potato purple top phytoplasma</name>
    <dbReference type="NCBI Taxonomy" id="307134"/>
    <lineage>
        <taxon>Bacteria</taxon>
        <taxon>Bacillati</taxon>
        <taxon>Mycoplasmatota</taxon>
        <taxon>Mollicutes</taxon>
        <taxon>Acholeplasmatales</taxon>
        <taxon>Acholeplasmataceae</taxon>
        <taxon>Candidatus Phytoplasma</taxon>
        <taxon>16SrVI (Clover proliferation group)</taxon>
    </lineage>
</organism>
<dbReference type="PANTHER" id="PTHR30050:SF8">
    <property type="entry name" value="PRIMOSOMAL PROTEIN DNAI"/>
    <property type="match status" value="1"/>
</dbReference>
<dbReference type="InterPro" id="IPR002611">
    <property type="entry name" value="IstB_ATP-bd"/>
</dbReference>
<proteinExistence type="predicted"/>
<dbReference type="InterPro" id="IPR027417">
    <property type="entry name" value="P-loop_NTPase"/>
</dbReference>
<dbReference type="SUPFAM" id="SSF52540">
    <property type="entry name" value="P-loop containing nucleoside triphosphate hydrolases"/>
    <property type="match status" value="1"/>
</dbReference>
<dbReference type="EMBL" id="JANHJP010000002">
    <property type="protein sequence ID" value="MDC9031885.1"/>
    <property type="molecule type" value="Genomic_DNA"/>
</dbReference>